<reference evidence="1" key="1">
    <citation type="submission" date="2023-03" db="EMBL/GenBank/DDBJ databases">
        <title>Chromosome-scale reference genome and RAD-based genetic map of yellow starthistle (Centaurea solstitialis) reveal putative structural variation and QTLs associated with invader traits.</title>
        <authorList>
            <person name="Reatini B."/>
            <person name="Cang F.A."/>
            <person name="Jiang Q."/>
            <person name="Mckibben M.T.W."/>
            <person name="Barker M.S."/>
            <person name="Rieseberg L.H."/>
            <person name="Dlugosch K.M."/>
        </authorList>
    </citation>
    <scope>NUCLEOTIDE SEQUENCE</scope>
    <source>
        <strain evidence="1">CAN-66</strain>
        <tissue evidence="1">Leaf</tissue>
    </source>
</reference>
<proteinExistence type="predicted"/>
<evidence type="ECO:0000313" key="1">
    <source>
        <dbReference type="EMBL" id="KAJ9565921.1"/>
    </source>
</evidence>
<name>A0AA38U4G4_9ASTR</name>
<comment type="caution">
    <text evidence="1">The sequence shown here is derived from an EMBL/GenBank/DDBJ whole genome shotgun (WGS) entry which is preliminary data.</text>
</comment>
<accession>A0AA38U4G4</accession>
<dbReference type="Proteomes" id="UP001172457">
    <property type="component" value="Chromosome 1"/>
</dbReference>
<evidence type="ECO:0000313" key="2">
    <source>
        <dbReference type="Proteomes" id="UP001172457"/>
    </source>
</evidence>
<protein>
    <submittedName>
        <fullName evidence="1">Uncharacterized protein</fullName>
    </submittedName>
</protein>
<dbReference type="EMBL" id="JARYMX010000001">
    <property type="protein sequence ID" value="KAJ9565921.1"/>
    <property type="molecule type" value="Genomic_DNA"/>
</dbReference>
<sequence>MTSQEFTDLRSTNVLNERLARVALKHGLYNLLLQQGTWSRGIGAEDTRRRYRITYRCSFSRHERIFWNDLEGNISKFLRCNMGPVIICADLNSEFKIRGNKRPYRIRAKYIPQGEGGEEWLVECYIDDEVYGKGTYQEPKVASNRATFEAYNTLLAKDGGDSRGLEGVRNKKYEKAIKLEKVNKMDRRILAIARVPSRATRMLRLGIFFYVLEVWRRENSSGVAKST</sequence>
<organism evidence="1 2">
    <name type="scientific">Centaurea solstitialis</name>
    <name type="common">yellow star-thistle</name>
    <dbReference type="NCBI Taxonomy" id="347529"/>
    <lineage>
        <taxon>Eukaryota</taxon>
        <taxon>Viridiplantae</taxon>
        <taxon>Streptophyta</taxon>
        <taxon>Embryophyta</taxon>
        <taxon>Tracheophyta</taxon>
        <taxon>Spermatophyta</taxon>
        <taxon>Magnoliopsida</taxon>
        <taxon>eudicotyledons</taxon>
        <taxon>Gunneridae</taxon>
        <taxon>Pentapetalae</taxon>
        <taxon>asterids</taxon>
        <taxon>campanulids</taxon>
        <taxon>Asterales</taxon>
        <taxon>Asteraceae</taxon>
        <taxon>Carduoideae</taxon>
        <taxon>Cardueae</taxon>
        <taxon>Centaureinae</taxon>
        <taxon>Centaurea</taxon>
    </lineage>
</organism>
<dbReference type="AlphaFoldDB" id="A0AA38U4G4"/>
<keyword evidence="2" id="KW-1185">Reference proteome</keyword>
<gene>
    <name evidence="1" type="ORF">OSB04_001887</name>
</gene>